<feature type="domain" description="Post-SET" evidence="4">
    <location>
        <begin position="125"/>
        <end position="141"/>
    </location>
</feature>
<keyword evidence="2" id="KW-0949">S-adenosyl-L-methionine</keyword>
<dbReference type="PROSITE" id="PS50868">
    <property type="entry name" value="POST_SET"/>
    <property type="match status" value="1"/>
</dbReference>
<dbReference type="Proteomes" id="UP000662747">
    <property type="component" value="Chromosome"/>
</dbReference>
<accession>A0ABX7NM85</accession>
<reference evidence="5 6" key="1">
    <citation type="submission" date="2021-02" db="EMBL/GenBank/DDBJ databases">
        <title>De Novo genome assembly of isolated myxobacteria.</title>
        <authorList>
            <person name="Stevens D.C."/>
        </authorList>
    </citation>
    <scope>NUCLEOTIDE SEQUENCE [LARGE SCALE GENOMIC DNA]</scope>
    <source>
        <strain evidence="6">SCPEA02</strain>
    </source>
</reference>
<evidence type="ECO:0000259" key="3">
    <source>
        <dbReference type="PROSITE" id="PS50280"/>
    </source>
</evidence>
<evidence type="ECO:0000259" key="4">
    <source>
        <dbReference type="PROSITE" id="PS50868"/>
    </source>
</evidence>
<name>A0ABX7NM85_9BACT</name>
<protein>
    <submittedName>
        <fullName evidence="5">SET domain-containing protein-lysine N-methyltransferase</fullName>
    </submittedName>
</protein>
<evidence type="ECO:0000313" key="6">
    <source>
        <dbReference type="Proteomes" id="UP000662747"/>
    </source>
</evidence>
<evidence type="ECO:0000256" key="2">
    <source>
        <dbReference type="ARBA" id="ARBA00022691"/>
    </source>
</evidence>
<evidence type="ECO:0000256" key="1">
    <source>
        <dbReference type="ARBA" id="ARBA00022679"/>
    </source>
</evidence>
<dbReference type="InterPro" id="IPR046341">
    <property type="entry name" value="SET_dom_sf"/>
</dbReference>
<dbReference type="InterPro" id="IPR003616">
    <property type="entry name" value="Post-SET_dom"/>
</dbReference>
<dbReference type="Gene3D" id="2.170.270.10">
    <property type="entry name" value="SET domain"/>
    <property type="match status" value="1"/>
</dbReference>
<keyword evidence="6" id="KW-1185">Reference proteome</keyword>
<sequence length="173" mass="19043">MLDIQGWLRPGLYVGASSIQGQGLFTDVPIAAGELVVRWGGRILPAAVRDAGGVRDHTSVAIAEGVVIAALPEQECSPDDFMNHACDSNLWMHDALTLCARRPIAAGEELTADYVLWMDVETYVMRRECNCGASVCRRTVTGRDWRLAAVRERYAGHFSPFLLRRMAREPASP</sequence>
<dbReference type="InterPro" id="IPR001214">
    <property type="entry name" value="SET_dom"/>
</dbReference>
<dbReference type="SUPFAM" id="SSF82199">
    <property type="entry name" value="SET domain"/>
    <property type="match status" value="1"/>
</dbReference>
<dbReference type="Pfam" id="PF00856">
    <property type="entry name" value="SET"/>
    <property type="match status" value="1"/>
</dbReference>
<proteinExistence type="predicted"/>
<gene>
    <name evidence="5" type="ORF">JY651_29865</name>
</gene>
<dbReference type="RefSeq" id="WP_206721097.1">
    <property type="nucleotide sequence ID" value="NZ_CP071090.1"/>
</dbReference>
<evidence type="ECO:0000313" key="5">
    <source>
        <dbReference type="EMBL" id="QSQ19513.1"/>
    </source>
</evidence>
<dbReference type="PROSITE" id="PS50280">
    <property type="entry name" value="SET"/>
    <property type="match status" value="1"/>
</dbReference>
<keyword evidence="1" id="KW-0808">Transferase</keyword>
<organism evidence="5 6">
    <name type="scientific">Pyxidicoccus parkwayensis</name>
    <dbReference type="NCBI Taxonomy" id="2813578"/>
    <lineage>
        <taxon>Bacteria</taxon>
        <taxon>Pseudomonadati</taxon>
        <taxon>Myxococcota</taxon>
        <taxon>Myxococcia</taxon>
        <taxon>Myxococcales</taxon>
        <taxon>Cystobacterineae</taxon>
        <taxon>Myxococcaceae</taxon>
        <taxon>Pyxidicoccus</taxon>
    </lineage>
</organism>
<feature type="domain" description="SET" evidence="3">
    <location>
        <begin position="10"/>
        <end position="115"/>
    </location>
</feature>
<dbReference type="EMBL" id="CP071090">
    <property type="protein sequence ID" value="QSQ19513.1"/>
    <property type="molecule type" value="Genomic_DNA"/>
</dbReference>